<keyword evidence="4 6" id="KW-0472">Membrane</keyword>
<feature type="transmembrane region" description="Helical" evidence="6">
    <location>
        <begin position="226"/>
        <end position="244"/>
    </location>
</feature>
<comment type="similarity">
    <text evidence="6">Belongs to the ABC-2 integral membrane protein family.</text>
</comment>
<evidence type="ECO:0000259" key="7">
    <source>
        <dbReference type="PROSITE" id="PS51012"/>
    </source>
</evidence>
<feature type="transmembrane region" description="Helical" evidence="6">
    <location>
        <begin position="102"/>
        <end position="125"/>
    </location>
</feature>
<gene>
    <name evidence="8" type="ORF">OG442_12330</name>
</gene>
<protein>
    <recommendedName>
        <fullName evidence="6">Transport permease protein</fullName>
    </recommendedName>
</protein>
<keyword evidence="6" id="KW-1003">Cell membrane</keyword>
<dbReference type="InterPro" id="IPR000412">
    <property type="entry name" value="ABC_2_transport"/>
</dbReference>
<evidence type="ECO:0000256" key="6">
    <source>
        <dbReference type="RuleBase" id="RU361157"/>
    </source>
</evidence>
<evidence type="ECO:0000313" key="8">
    <source>
        <dbReference type="EMBL" id="WUX52247.1"/>
    </source>
</evidence>
<name>A0ABZ2A5R6_STRNV</name>
<dbReference type="InterPro" id="IPR052902">
    <property type="entry name" value="ABC-2_transporter"/>
</dbReference>
<feature type="transmembrane region" description="Helical" evidence="6">
    <location>
        <begin position="21"/>
        <end position="43"/>
    </location>
</feature>
<dbReference type="InterPro" id="IPR013525">
    <property type="entry name" value="ABC2_TM"/>
</dbReference>
<keyword evidence="6" id="KW-0813">Transport</keyword>
<dbReference type="Proteomes" id="UP001432209">
    <property type="component" value="Chromosome"/>
</dbReference>
<evidence type="ECO:0000256" key="2">
    <source>
        <dbReference type="ARBA" id="ARBA00022692"/>
    </source>
</evidence>
<proteinExistence type="inferred from homology"/>
<dbReference type="RefSeq" id="WP_329075909.1">
    <property type="nucleotide sequence ID" value="NZ_CP109495.1"/>
</dbReference>
<keyword evidence="2 6" id="KW-0812">Transmembrane</keyword>
<evidence type="ECO:0000256" key="1">
    <source>
        <dbReference type="ARBA" id="ARBA00004141"/>
    </source>
</evidence>
<comment type="subcellular location">
    <subcellularLocation>
        <location evidence="6">Cell membrane</location>
        <topology evidence="6">Multi-pass membrane protein</topology>
    </subcellularLocation>
    <subcellularLocation>
        <location evidence="1">Membrane</location>
        <topology evidence="1">Multi-pass membrane protein</topology>
    </subcellularLocation>
</comment>
<evidence type="ECO:0000256" key="5">
    <source>
        <dbReference type="ARBA" id="ARBA00023251"/>
    </source>
</evidence>
<dbReference type="Pfam" id="PF01061">
    <property type="entry name" value="ABC2_membrane"/>
    <property type="match status" value="1"/>
</dbReference>
<dbReference type="PIRSF" id="PIRSF006648">
    <property type="entry name" value="DrrB"/>
    <property type="match status" value="1"/>
</dbReference>
<feature type="domain" description="ABC transmembrane type-2" evidence="7">
    <location>
        <begin position="21"/>
        <end position="247"/>
    </location>
</feature>
<dbReference type="PANTHER" id="PTHR43027:SF2">
    <property type="entry name" value="TRANSPORT PERMEASE PROTEIN"/>
    <property type="match status" value="1"/>
</dbReference>
<reference evidence="8" key="1">
    <citation type="submission" date="2022-10" db="EMBL/GenBank/DDBJ databases">
        <title>The complete genomes of actinobacterial strains from the NBC collection.</title>
        <authorList>
            <person name="Joergensen T.S."/>
            <person name="Alvarez Arevalo M."/>
            <person name="Sterndorff E.B."/>
            <person name="Faurdal D."/>
            <person name="Vuksanovic O."/>
            <person name="Mourched A.-S."/>
            <person name="Charusanti P."/>
            <person name="Shaw S."/>
            <person name="Blin K."/>
            <person name="Weber T."/>
        </authorList>
    </citation>
    <scope>NUCLEOTIDE SEQUENCE</scope>
    <source>
        <strain evidence="8">NBC_01432</strain>
    </source>
</reference>
<organism evidence="8 9">
    <name type="scientific">Streptomyces niveus</name>
    <name type="common">Streptomyces spheroides</name>
    <dbReference type="NCBI Taxonomy" id="193462"/>
    <lineage>
        <taxon>Bacteria</taxon>
        <taxon>Bacillati</taxon>
        <taxon>Actinomycetota</taxon>
        <taxon>Actinomycetes</taxon>
        <taxon>Kitasatosporales</taxon>
        <taxon>Streptomycetaceae</taxon>
        <taxon>Streptomyces</taxon>
    </lineage>
</organism>
<feature type="transmembrane region" description="Helical" evidence="6">
    <location>
        <begin position="58"/>
        <end position="81"/>
    </location>
</feature>
<dbReference type="InterPro" id="IPR047817">
    <property type="entry name" value="ABC2_TM_bact-type"/>
</dbReference>
<evidence type="ECO:0000256" key="4">
    <source>
        <dbReference type="ARBA" id="ARBA00023136"/>
    </source>
</evidence>
<keyword evidence="9" id="KW-1185">Reference proteome</keyword>
<dbReference type="PANTHER" id="PTHR43027">
    <property type="entry name" value="DOXORUBICIN RESISTANCE ABC TRANSPORTER PERMEASE PROTEIN DRRC-RELATED"/>
    <property type="match status" value="1"/>
</dbReference>
<keyword evidence="5" id="KW-0046">Antibiotic resistance</keyword>
<evidence type="ECO:0000313" key="9">
    <source>
        <dbReference type="Proteomes" id="UP001432209"/>
    </source>
</evidence>
<feature type="transmembrane region" description="Helical" evidence="6">
    <location>
        <begin position="137"/>
        <end position="158"/>
    </location>
</feature>
<sequence length="247" mass="25829">MASASTAVLKTEARLLTREPGVLFWLVAFPTLLTLIVGLIPGYRDSAPDLGGRRVIDLYIPVASLLALIVGGLQAMPPILIGYRERGILRRMSTTPVRPTTLLTSQIVLLGGGALASAALVIAVGRIAFGVALPGQLLGYLLALALATVGALAMGGLVCAISPTQRAGQAIGSALFFPSMFTAGVWLPVQTMPDLLRDIVSYSPMGAASEALDAAMRGGWPHGVDLGVMALWALLLTAGAARWFRWE</sequence>
<keyword evidence="3 6" id="KW-1133">Transmembrane helix</keyword>
<accession>A0ABZ2A5R6</accession>
<dbReference type="PRINTS" id="PR00164">
    <property type="entry name" value="ABC2TRNSPORT"/>
</dbReference>
<dbReference type="EMBL" id="CP109495">
    <property type="protein sequence ID" value="WUX52247.1"/>
    <property type="molecule type" value="Genomic_DNA"/>
</dbReference>
<feature type="transmembrane region" description="Helical" evidence="6">
    <location>
        <begin position="170"/>
        <end position="189"/>
    </location>
</feature>
<evidence type="ECO:0000256" key="3">
    <source>
        <dbReference type="ARBA" id="ARBA00022989"/>
    </source>
</evidence>
<dbReference type="PROSITE" id="PS51012">
    <property type="entry name" value="ABC_TM2"/>
    <property type="match status" value="1"/>
</dbReference>